<proteinExistence type="predicted"/>
<name>A0A7Y2H332_UNCEI</name>
<dbReference type="EMBL" id="JABDJR010000516">
    <property type="protein sequence ID" value="NNF07656.1"/>
    <property type="molecule type" value="Genomic_DNA"/>
</dbReference>
<organism evidence="1 2">
    <name type="scientific">Eiseniibacteriota bacterium</name>
    <dbReference type="NCBI Taxonomy" id="2212470"/>
    <lineage>
        <taxon>Bacteria</taxon>
        <taxon>Candidatus Eiseniibacteriota</taxon>
    </lineage>
</organism>
<comment type="caution">
    <text evidence="1">The sequence shown here is derived from an EMBL/GenBank/DDBJ whole genome shotgun (WGS) entry which is preliminary data.</text>
</comment>
<dbReference type="Proteomes" id="UP000547674">
    <property type="component" value="Unassembled WGS sequence"/>
</dbReference>
<dbReference type="AlphaFoldDB" id="A0A7Y2H332"/>
<gene>
    <name evidence="1" type="ORF">HKN21_12915</name>
</gene>
<accession>A0A7Y2H332</accession>
<reference evidence="1 2" key="1">
    <citation type="submission" date="2020-03" db="EMBL/GenBank/DDBJ databases">
        <title>Metabolic flexibility allows generalist bacteria to become dominant in a frequently disturbed ecosystem.</title>
        <authorList>
            <person name="Chen Y.-J."/>
            <person name="Leung P.M."/>
            <person name="Bay S.K."/>
            <person name="Hugenholtz P."/>
            <person name="Kessler A.J."/>
            <person name="Shelley G."/>
            <person name="Waite D.W."/>
            <person name="Cook P.L."/>
            <person name="Greening C."/>
        </authorList>
    </citation>
    <scope>NUCLEOTIDE SEQUENCE [LARGE SCALE GENOMIC DNA]</scope>
    <source>
        <strain evidence="1">SS_bin_28</strain>
    </source>
</reference>
<evidence type="ECO:0000313" key="1">
    <source>
        <dbReference type="EMBL" id="NNF07656.1"/>
    </source>
</evidence>
<protein>
    <submittedName>
        <fullName evidence="1">Uncharacterized protein</fullName>
    </submittedName>
</protein>
<evidence type="ECO:0000313" key="2">
    <source>
        <dbReference type="Proteomes" id="UP000547674"/>
    </source>
</evidence>
<sequence>MSYRGTLSLNKIQSEEFRIKEPIEVVVEKSEDEKEVWVRWDGAGLYSSGPDIHRALEKFQMDLETKAKKSFAATAEEIRESCMPRLQTLLAHVDLAS</sequence>